<protein>
    <submittedName>
        <fullName evidence="1">Uncharacterized protein</fullName>
    </submittedName>
</protein>
<reference evidence="1" key="2">
    <citation type="submission" date="2023-05" db="EMBL/GenBank/DDBJ databases">
        <authorList>
            <person name="Schelkunov M.I."/>
        </authorList>
    </citation>
    <scope>NUCLEOTIDE SEQUENCE</scope>
    <source>
        <strain evidence="1">Hsosn_3</strain>
        <tissue evidence="1">Leaf</tissue>
    </source>
</reference>
<sequence length="172" mass="20464">MKEVATEKGFDSIAHHLIHLTNENQQQCRIIYHNYLKVFNCEGKSSKNCEVLRSHLVAWCGATRNHKTLHSYPEKYEITAKYLGMTLYSILFGYKIGSNKYLENRWECICLTNSAGQVFDEMPHPNFILVMQMKMRVFFVNFKWVLLFWIRSRVPATDHLTHVLKRRIKSYW</sequence>
<dbReference type="AlphaFoldDB" id="A0AAD8GX44"/>
<comment type="caution">
    <text evidence="1">The sequence shown here is derived from an EMBL/GenBank/DDBJ whole genome shotgun (WGS) entry which is preliminary data.</text>
</comment>
<accession>A0AAD8GX44</accession>
<name>A0AAD8GX44_9APIA</name>
<dbReference type="EMBL" id="JAUIZM010000011">
    <property type="protein sequence ID" value="KAK1356932.1"/>
    <property type="molecule type" value="Genomic_DNA"/>
</dbReference>
<evidence type="ECO:0000313" key="1">
    <source>
        <dbReference type="EMBL" id="KAK1356932.1"/>
    </source>
</evidence>
<proteinExistence type="predicted"/>
<keyword evidence="2" id="KW-1185">Reference proteome</keyword>
<dbReference type="Proteomes" id="UP001237642">
    <property type="component" value="Unassembled WGS sequence"/>
</dbReference>
<evidence type="ECO:0000313" key="2">
    <source>
        <dbReference type="Proteomes" id="UP001237642"/>
    </source>
</evidence>
<reference evidence="1" key="1">
    <citation type="submission" date="2023-02" db="EMBL/GenBank/DDBJ databases">
        <title>Genome of toxic invasive species Heracleum sosnowskyi carries increased number of genes despite the absence of recent whole-genome duplications.</title>
        <authorList>
            <person name="Schelkunov M."/>
            <person name="Shtratnikova V."/>
            <person name="Makarenko M."/>
            <person name="Klepikova A."/>
            <person name="Omelchenko D."/>
            <person name="Novikova G."/>
            <person name="Obukhova E."/>
            <person name="Bogdanov V."/>
            <person name="Penin A."/>
            <person name="Logacheva M."/>
        </authorList>
    </citation>
    <scope>NUCLEOTIDE SEQUENCE</scope>
    <source>
        <strain evidence="1">Hsosn_3</strain>
        <tissue evidence="1">Leaf</tissue>
    </source>
</reference>
<gene>
    <name evidence="1" type="ORF">POM88_050188</name>
</gene>
<organism evidence="1 2">
    <name type="scientific">Heracleum sosnowskyi</name>
    <dbReference type="NCBI Taxonomy" id="360622"/>
    <lineage>
        <taxon>Eukaryota</taxon>
        <taxon>Viridiplantae</taxon>
        <taxon>Streptophyta</taxon>
        <taxon>Embryophyta</taxon>
        <taxon>Tracheophyta</taxon>
        <taxon>Spermatophyta</taxon>
        <taxon>Magnoliopsida</taxon>
        <taxon>eudicotyledons</taxon>
        <taxon>Gunneridae</taxon>
        <taxon>Pentapetalae</taxon>
        <taxon>asterids</taxon>
        <taxon>campanulids</taxon>
        <taxon>Apiales</taxon>
        <taxon>Apiaceae</taxon>
        <taxon>Apioideae</taxon>
        <taxon>apioid superclade</taxon>
        <taxon>Tordylieae</taxon>
        <taxon>Tordyliinae</taxon>
        <taxon>Heracleum</taxon>
    </lineage>
</organism>